<proteinExistence type="predicted"/>
<sequence length="113" mass="13167">MSDREKLFFDQKNSKILIDLCFLINGLRHQLATEKVAEFRKLLECDSLIQKKIDNLISSQTDKEYARYLEEGKTNVRSILEICNSEPGQHLLDKEKLKKDLLKIESLLNKLST</sequence>
<name>A0A9X2CPE9_9FLAO</name>
<organism evidence="1 2">
    <name type="scientific">Zunongwangia pacifica</name>
    <dbReference type="NCBI Taxonomy" id="2911062"/>
    <lineage>
        <taxon>Bacteria</taxon>
        <taxon>Pseudomonadati</taxon>
        <taxon>Bacteroidota</taxon>
        <taxon>Flavobacteriia</taxon>
        <taxon>Flavobacteriales</taxon>
        <taxon>Flavobacteriaceae</taxon>
        <taxon>Zunongwangia</taxon>
    </lineage>
</organism>
<dbReference type="Proteomes" id="UP001139521">
    <property type="component" value="Unassembled WGS sequence"/>
</dbReference>
<dbReference type="RefSeq" id="WP_249602654.1">
    <property type="nucleotide sequence ID" value="NZ_JAKHSK010000029.1"/>
</dbReference>
<keyword evidence="2" id="KW-1185">Reference proteome</keyword>
<accession>A0A9X2CPE9</accession>
<dbReference type="EMBL" id="JAKHSK010000029">
    <property type="protein sequence ID" value="MCL6219944.1"/>
    <property type="molecule type" value="Genomic_DNA"/>
</dbReference>
<comment type="caution">
    <text evidence="1">The sequence shown here is derived from an EMBL/GenBank/DDBJ whole genome shotgun (WGS) entry which is preliminary data.</text>
</comment>
<protein>
    <submittedName>
        <fullName evidence="1">Uncharacterized protein</fullName>
    </submittedName>
</protein>
<reference evidence="1" key="1">
    <citation type="submission" date="2022-01" db="EMBL/GenBank/DDBJ databases">
        <title>Genome sequencing of Zunongwangia sp. M21534 genome.</title>
        <authorList>
            <person name="Chen Y."/>
            <person name="Dong C."/>
            <person name="Shao Z."/>
        </authorList>
    </citation>
    <scope>NUCLEOTIDE SEQUENCE</scope>
    <source>
        <strain evidence="1">MCCC M21534</strain>
    </source>
</reference>
<gene>
    <name evidence="1" type="ORF">L1967_16755</name>
</gene>
<evidence type="ECO:0000313" key="2">
    <source>
        <dbReference type="Proteomes" id="UP001139521"/>
    </source>
</evidence>
<dbReference type="AlphaFoldDB" id="A0A9X2CPE9"/>
<evidence type="ECO:0000313" key="1">
    <source>
        <dbReference type="EMBL" id="MCL6219944.1"/>
    </source>
</evidence>